<dbReference type="EMBL" id="OZ035845">
    <property type="protein sequence ID" value="CAL1599934.1"/>
    <property type="molecule type" value="Genomic_DNA"/>
</dbReference>
<name>A0AAV2LJX9_KNICA</name>
<keyword evidence="2" id="KW-1185">Reference proteome</keyword>
<evidence type="ECO:0000313" key="2">
    <source>
        <dbReference type="Proteomes" id="UP001497482"/>
    </source>
</evidence>
<dbReference type="GO" id="GO:0007131">
    <property type="term" value="P:reciprocal meiotic recombination"/>
    <property type="evidence" value="ECO:0007669"/>
    <property type="project" value="TreeGrafter"/>
</dbReference>
<gene>
    <name evidence="1" type="ORF">KC01_LOCUS28116</name>
</gene>
<reference evidence="1 2" key="1">
    <citation type="submission" date="2024-04" db="EMBL/GenBank/DDBJ databases">
        <authorList>
            <person name="Waldvogel A.-M."/>
            <person name="Schoenle A."/>
        </authorList>
    </citation>
    <scope>NUCLEOTIDE SEQUENCE [LARGE SCALE GENOMIC DNA]</scope>
</reference>
<dbReference type="Proteomes" id="UP001497482">
    <property type="component" value="Chromosome 23"/>
</dbReference>
<evidence type="ECO:0000313" key="1">
    <source>
        <dbReference type="EMBL" id="CAL1599934.1"/>
    </source>
</evidence>
<proteinExistence type="predicted"/>
<dbReference type="Gene3D" id="1.10.472.10">
    <property type="entry name" value="Cyclin-like"/>
    <property type="match status" value="1"/>
</dbReference>
<dbReference type="PANTHER" id="PTHR21615">
    <property type="entry name" value="CYCLIN N-TERMINAL DOMAIN-CONTAINING PROTEIN 1"/>
    <property type="match status" value="1"/>
</dbReference>
<dbReference type="InterPro" id="IPR036915">
    <property type="entry name" value="Cyclin-like_sf"/>
</dbReference>
<dbReference type="SUPFAM" id="SSF47954">
    <property type="entry name" value="Cyclin-like"/>
    <property type="match status" value="1"/>
</dbReference>
<accession>A0AAV2LJX9</accession>
<organism evidence="1 2">
    <name type="scientific">Knipowitschia caucasica</name>
    <name type="common">Caucasian dwarf goby</name>
    <name type="synonym">Pomatoschistus caucasicus</name>
    <dbReference type="NCBI Taxonomy" id="637954"/>
    <lineage>
        <taxon>Eukaryota</taxon>
        <taxon>Metazoa</taxon>
        <taxon>Chordata</taxon>
        <taxon>Craniata</taxon>
        <taxon>Vertebrata</taxon>
        <taxon>Euteleostomi</taxon>
        <taxon>Actinopterygii</taxon>
        <taxon>Neopterygii</taxon>
        <taxon>Teleostei</taxon>
        <taxon>Neoteleostei</taxon>
        <taxon>Acanthomorphata</taxon>
        <taxon>Gobiaria</taxon>
        <taxon>Gobiiformes</taxon>
        <taxon>Gobioidei</taxon>
        <taxon>Gobiidae</taxon>
        <taxon>Gobiinae</taxon>
        <taxon>Knipowitschia</taxon>
    </lineage>
</organism>
<dbReference type="AlphaFoldDB" id="A0AAV2LJX9"/>
<protein>
    <submittedName>
        <fullName evidence="1">Uncharacterized protein</fullName>
    </submittedName>
</protein>
<sequence>MNIIKFRQASFDLLTDFLVNINKENKDTLDSLSKCSGCFKNANVMEYIFHITRALDLDPQVGYHATELLQRFMTTHLTKQLTIPSPQGASGIQPISVEDSVLDSLKTKFPDIVFSCVQLASKMSLHVNVIDNNTAIRFLHSLGYTATKKTLLDSELLVLKGLDYKLAVTNPLIYVEILLEVLVHNEPSIPIERTYGLCQQVLQFVVLERATIFDSLLMVTIRSKQPTTEQRSLSAVSTSNSIGGGDSSLRQQPFILQLHQGDLKAFIGHKTLLGQSWISSRFLPAVGCCWTADYRSIQHVAPPPSLKARSGEILLSTHGLSVV</sequence>
<dbReference type="PANTHER" id="PTHR21615:SF2">
    <property type="entry name" value="CYCLIN N-TERMINAL DOMAIN-CONTAINING PROTEIN 1"/>
    <property type="match status" value="1"/>
</dbReference>
<dbReference type="GO" id="GO:0035861">
    <property type="term" value="C:site of double-strand break"/>
    <property type="evidence" value="ECO:0007669"/>
    <property type="project" value="TreeGrafter"/>
</dbReference>